<dbReference type="PROSITE" id="PS50082">
    <property type="entry name" value="WD_REPEATS_2"/>
    <property type="match status" value="1"/>
</dbReference>
<accession>A0ABR1BH02</accession>
<evidence type="ECO:0000256" key="8">
    <source>
        <dbReference type="PROSITE-ProRule" id="PRU00221"/>
    </source>
</evidence>
<evidence type="ECO:0000256" key="5">
    <source>
        <dbReference type="ARBA" id="ARBA00022737"/>
    </source>
</evidence>
<feature type="repeat" description="WD" evidence="8">
    <location>
        <begin position="188"/>
        <end position="229"/>
    </location>
</feature>
<gene>
    <name evidence="9" type="ORF">RUM44_013147</name>
</gene>
<keyword evidence="4" id="KW-0819">tRNA processing</keyword>
<evidence type="ECO:0000313" key="10">
    <source>
        <dbReference type="Proteomes" id="UP001359485"/>
    </source>
</evidence>
<comment type="similarity">
    <text evidence="6">Belongs to the WD repeat WDR6 family.</text>
</comment>
<dbReference type="EMBL" id="JAWJWF010000001">
    <property type="protein sequence ID" value="KAK6641436.1"/>
    <property type="molecule type" value="Genomic_DNA"/>
</dbReference>
<dbReference type="InterPro" id="IPR036322">
    <property type="entry name" value="WD40_repeat_dom_sf"/>
</dbReference>
<dbReference type="Gene3D" id="2.130.10.10">
    <property type="entry name" value="YVTN repeat-like/Quinoprotein amine dehydrogenase"/>
    <property type="match status" value="3"/>
</dbReference>
<name>A0ABR1BH02_POLSC</name>
<organism evidence="9 10">
    <name type="scientific">Polyplax serrata</name>
    <name type="common">Common mouse louse</name>
    <dbReference type="NCBI Taxonomy" id="468196"/>
    <lineage>
        <taxon>Eukaryota</taxon>
        <taxon>Metazoa</taxon>
        <taxon>Ecdysozoa</taxon>
        <taxon>Arthropoda</taxon>
        <taxon>Hexapoda</taxon>
        <taxon>Insecta</taxon>
        <taxon>Pterygota</taxon>
        <taxon>Neoptera</taxon>
        <taxon>Paraneoptera</taxon>
        <taxon>Psocodea</taxon>
        <taxon>Troctomorpha</taxon>
        <taxon>Phthiraptera</taxon>
        <taxon>Anoplura</taxon>
        <taxon>Polyplacidae</taxon>
        <taxon>Polyplax</taxon>
    </lineage>
</organism>
<evidence type="ECO:0000256" key="4">
    <source>
        <dbReference type="ARBA" id="ARBA00022694"/>
    </source>
</evidence>
<dbReference type="Proteomes" id="UP001359485">
    <property type="component" value="Unassembled WGS sequence"/>
</dbReference>
<proteinExistence type="inferred from homology"/>
<evidence type="ECO:0000256" key="3">
    <source>
        <dbReference type="ARBA" id="ARBA00022574"/>
    </source>
</evidence>
<dbReference type="InterPro" id="IPR015943">
    <property type="entry name" value="WD40/YVTN_repeat-like_dom_sf"/>
</dbReference>
<comment type="subcellular location">
    <subcellularLocation>
        <location evidence="1">Cytoplasm</location>
    </subcellularLocation>
</comment>
<evidence type="ECO:0000256" key="2">
    <source>
        <dbReference type="ARBA" id="ARBA00022490"/>
    </source>
</evidence>
<dbReference type="InterPro" id="IPR051973">
    <property type="entry name" value="tRNA_Anticodon_Mtase-Reg"/>
</dbReference>
<dbReference type="PANTHER" id="PTHR14344">
    <property type="entry name" value="WD REPEAT PROTEIN"/>
    <property type="match status" value="1"/>
</dbReference>
<keyword evidence="5" id="KW-0677">Repeat</keyword>
<dbReference type="SMART" id="SM00320">
    <property type="entry name" value="WD40"/>
    <property type="match status" value="10"/>
</dbReference>
<protein>
    <recommendedName>
        <fullName evidence="7">tRNA (34-2'-O)-methyltransferase regulator WDR6</fullName>
    </recommendedName>
</protein>
<dbReference type="PANTHER" id="PTHR14344:SF3">
    <property type="entry name" value="WD REPEAT-CONTAINING PROTEIN 6"/>
    <property type="match status" value="1"/>
</dbReference>
<sequence>MDKSTVLTGTPLCETKSIHMDVLALSSYPPYILAGIGNYLYLLKSEMVHHSQLIFQNERIHKICRKDDLILLKGGKELAMGRLEENTGGNLKCHFLSKMQCADWIQDAIILNDGLVGLTTAHNMFKLWDLNAGLCTDIGGCEEKCVLYSCRIVANSIENVTVFAGTVFGEVLVWVPHLETEKCIVQRFQAHSGAIFSIEVNNKQNLLATTSDDRSLRLWYVNAKKFLQHSEEWKESDIQLIHILYGHTARVWKCLILPNYCITIGEDSQLMIWRNNGTLFKKITLHQESGIRSICVFEEEKIITGGEDGGITLIPLKFLTAQNKLNVNGTILKSEKKFSTKVCFTRNGFVYSTNGGCILISDCSEEFIYRSDKFENYCTLEVSSSGEYIALGSITGNVVILNILNKIVIVEGKYLEGRIYSIHWLDNMLLTCAPNGCLKLWKFSPGLEALKAFTLPICKERWTTCALFHDNKLIIGDRMGNIHIYEMNGTDVPIQSFKKIHSYLGVTDIVHDNCCILTIGRDGTLKSFSESVVLLSTYKVPMDWPWKIINYKDDKLILGFFGISFVVWSLKYREVIASQECGGGHRSCDYVLKGDKLNFLFVKDKRVFVVELVLNAITRIRSGFHGKETNSLKLIQTEPPIVISGSEDTTIRLGRIANSEIEVLQVLKTHLSSIRAIAVSHYDDSNLLIVSVGGKAQFVIWKYNTTLGKCQELINHRLKNSEDCLKGKKPSDEPEVRFMCVDILKESNGFLIATGCSDCQVQIFKYDGNFSLMGRGMYTHCILQITFIKYSSFVYVVTFATDGKVVFWLLANDKEIVKTCSFSLHQSGINCFVFEKVQCEKYILVTGGDDNTICASAVQFSESNIELNTLWTSSKSHACQVTGITILDNILISTSIDQRVTLWRWSYINNKLNVEYENQRTTVVPDVQGLEAKRNSDNEIILIIYGKGIEVLRIKQ</sequence>
<reference evidence="9 10" key="1">
    <citation type="submission" date="2023-09" db="EMBL/GenBank/DDBJ databases">
        <title>Genomes of two closely related lineages of the louse Polyplax serrata with different host specificities.</title>
        <authorList>
            <person name="Martinu J."/>
            <person name="Tarabai H."/>
            <person name="Stefka J."/>
            <person name="Hypsa V."/>
        </authorList>
    </citation>
    <scope>NUCLEOTIDE SEQUENCE [LARGE SCALE GENOMIC DNA]</scope>
    <source>
        <strain evidence="9">98ZLc_SE</strain>
    </source>
</reference>
<dbReference type="Pfam" id="PF00400">
    <property type="entry name" value="WD40"/>
    <property type="match status" value="1"/>
</dbReference>
<evidence type="ECO:0000256" key="7">
    <source>
        <dbReference type="ARBA" id="ARBA00040154"/>
    </source>
</evidence>
<dbReference type="InterPro" id="IPR001680">
    <property type="entry name" value="WD40_rpt"/>
</dbReference>
<comment type="caution">
    <text evidence="9">The sequence shown here is derived from an EMBL/GenBank/DDBJ whole genome shotgun (WGS) entry which is preliminary data.</text>
</comment>
<evidence type="ECO:0000256" key="6">
    <source>
        <dbReference type="ARBA" id="ARBA00038255"/>
    </source>
</evidence>
<keyword evidence="3 8" id="KW-0853">WD repeat</keyword>
<dbReference type="PROSITE" id="PS50294">
    <property type="entry name" value="WD_REPEATS_REGION"/>
    <property type="match status" value="1"/>
</dbReference>
<keyword evidence="2" id="KW-0963">Cytoplasm</keyword>
<dbReference type="SUPFAM" id="SSF50978">
    <property type="entry name" value="WD40 repeat-like"/>
    <property type="match status" value="3"/>
</dbReference>
<evidence type="ECO:0000313" key="9">
    <source>
        <dbReference type="EMBL" id="KAK6641436.1"/>
    </source>
</evidence>
<keyword evidence="10" id="KW-1185">Reference proteome</keyword>
<evidence type="ECO:0000256" key="1">
    <source>
        <dbReference type="ARBA" id="ARBA00004496"/>
    </source>
</evidence>